<dbReference type="Proteomes" id="UP000766904">
    <property type="component" value="Unassembled WGS sequence"/>
</dbReference>
<dbReference type="OrthoDB" id="161889at2157"/>
<keyword evidence="2" id="KW-1185">Reference proteome</keyword>
<proteinExistence type="predicted"/>
<organism evidence="1 2">
    <name type="scientific">Natronococcus pandeyae</name>
    <dbReference type="NCBI Taxonomy" id="2055836"/>
    <lineage>
        <taxon>Archaea</taxon>
        <taxon>Methanobacteriati</taxon>
        <taxon>Methanobacteriota</taxon>
        <taxon>Stenosarchaea group</taxon>
        <taxon>Halobacteria</taxon>
        <taxon>Halobacteriales</taxon>
        <taxon>Natrialbaceae</taxon>
        <taxon>Natronococcus</taxon>
    </lineage>
</organism>
<evidence type="ECO:0000313" key="1">
    <source>
        <dbReference type="EMBL" id="TYL39750.1"/>
    </source>
</evidence>
<dbReference type="AlphaFoldDB" id="A0A8J8Q9E7"/>
<dbReference type="EMBL" id="PHNJ01000002">
    <property type="protein sequence ID" value="TYL39750.1"/>
    <property type="molecule type" value="Genomic_DNA"/>
</dbReference>
<name>A0A8J8Q9E7_9EURY</name>
<comment type="caution">
    <text evidence="1">The sequence shown here is derived from an EMBL/GenBank/DDBJ whole genome shotgun (WGS) entry which is preliminary data.</text>
</comment>
<dbReference type="RefSeq" id="WP_148856882.1">
    <property type="nucleotide sequence ID" value="NZ_PHNJ01000002.1"/>
</dbReference>
<evidence type="ECO:0000313" key="2">
    <source>
        <dbReference type="Proteomes" id="UP000766904"/>
    </source>
</evidence>
<gene>
    <name evidence="1" type="ORF">CV102_05560</name>
</gene>
<sequence>MNARPRVRRSLVLGAITVAAGVGYARYRRRSASATTEPRVITERHASAFLVRRRVDESRLESVREAVSQTCDDDGPDQLLGLEGATTASLFLDTGGEEPELIWYVELPRSATVDWNDPKLRVEAAFPLEHEAIADEGDAVDHELLVHAVNPVRPRTATGEQDGPLVVAGPDIGVDVELVQMRLEPGVPERFADWFAGVSRRVESGELDLGPIERWSAEMLDAENMYTESILLERRPDGYVLCGYMETEKMERVYDAYYDTWNPVARGSEVVLGRVLEDPGQLLDYPLETDVEPLAHAVDPDRPRRPEEC</sequence>
<reference evidence="1" key="1">
    <citation type="submission" date="2017-11" db="EMBL/GenBank/DDBJ databases">
        <authorList>
            <person name="Kajale S.C."/>
            <person name="Sharma A."/>
        </authorList>
    </citation>
    <scope>NUCLEOTIDE SEQUENCE</scope>
    <source>
        <strain evidence="1">LS1_42</strain>
    </source>
</reference>
<accession>A0A8J8Q9E7</accession>
<protein>
    <submittedName>
        <fullName evidence="1">Uncharacterized protein</fullName>
    </submittedName>
</protein>